<name>A0ABS2FAG6_9BACE</name>
<protein>
    <submittedName>
        <fullName evidence="1">Uncharacterized protein</fullName>
    </submittedName>
</protein>
<accession>A0ABS2FAG6</accession>
<dbReference type="RefSeq" id="WP_204501144.1">
    <property type="nucleotide sequence ID" value="NZ_JACJKJ010000020.1"/>
</dbReference>
<gene>
    <name evidence="1" type="ORF">H6A24_12300</name>
</gene>
<keyword evidence="2" id="KW-1185">Reference proteome</keyword>
<evidence type="ECO:0000313" key="2">
    <source>
        <dbReference type="Proteomes" id="UP000782117"/>
    </source>
</evidence>
<reference evidence="1 2" key="1">
    <citation type="journal article" date="2021" name="Sci. Rep.">
        <title>The distribution of antibiotic resistance genes in chicken gut microbiota commensals.</title>
        <authorList>
            <person name="Juricova H."/>
            <person name="Matiasovicova J."/>
            <person name="Kubasova T."/>
            <person name="Cejkova D."/>
            <person name="Rychlik I."/>
        </authorList>
    </citation>
    <scope>NUCLEOTIDE SEQUENCE [LARGE SCALE GENOMIC DNA]</scope>
    <source>
        <strain evidence="1 2">An768</strain>
    </source>
</reference>
<dbReference type="Proteomes" id="UP000782117">
    <property type="component" value="Unassembled WGS sequence"/>
</dbReference>
<comment type="caution">
    <text evidence="1">The sequence shown here is derived from an EMBL/GenBank/DDBJ whole genome shotgun (WGS) entry which is preliminary data.</text>
</comment>
<sequence>MEKKRVYRKPVMESETFVPSAYCNVCYQVACDVWKGKPYHENYGWDPYHPHNMDYVHRKNHCGDPENQVITVNDAGVVTSMTEVGTEGLGKLDCNILSSLKFTPGMGVDWTTTAGGRTWTHHGVVQAVSERNPGMS</sequence>
<proteinExistence type="predicted"/>
<evidence type="ECO:0000313" key="1">
    <source>
        <dbReference type="EMBL" id="MBM6807265.1"/>
    </source>
</evidence>
<organism evidence="1 2">
    <name type="scientific">Bacteroides caecicola</name>
    <dbReference type="NCBI Taxonomy" id="1462569"/>
    <lineage>
        <taxon>Bacteria</taxon>
        <taxon>Pseudomonadati</taxon>
        <taxon>Bacteroidota</taxon>
        <taxon>Bacteroidia</taxon>
        <taxon>Bacteroidales</taxon>
        <taxon>Bacteroidaceae</taxon>
        <taxon>Bacteroides</taxon>
    </lineage>
</organism>
<dbReference type="EMBL" id="JACJKJ010000020">
    <property type="protein sequence ID" value="MBM6807265.1"/>
    <property type="molecule type" value="Genomic_DNA"/>
</dbReference>